<dbReference type="EMBL" id="GADI01008347">
    <property type="protein sequence ID" value="JAA65461.1"/>
    <property type="molecule type" value="mRNA"/>
</dbReference>
<keyword evidence="2" id="KW-0645">Protease</keyword>
<organism evidence="2">
    <name type="scientific">Ixodes ricinus</name>
    <name type="common">Common tick</name>
    <name type="synonym">Acarus ricinus</name>
    <dbReference type="NCBI Taxonomy" id="34613"/>
    <lineage>
        <taxon>Eukaryota</taxon>
        <taxon>Metazoa</taxon>
        <taxon>Ecdysozoa</taxon>
        <taxon>Arthropoda</taxon>
        <taxon>Chelicerata</taxon>
        <taxon>Arachnida</taxon>
        <taxon>Acari</taxon>
        <taxon>Parasitiformes</taxon>
        <taxon>Ixodida</taxon>
        <taxon>Ixodoidea</taxon>
        <taxon>Ixodidae</taxon>
        <taxon>Ixodinae</taxon>
        <taxon>Ixodes</taxon>
    </lineage>
</organism>
<proteinExistence type="evidence at transcript level"/>
<protein>
    <submittedName>
        <fullName evidence="2">Putative serine protease</fullName>
    </submittedName>
</protein>
<dbReference type="GO" id="GO:0006508">
    <property type="term" value="P:proteolysis"/>
    <property type="evidence" value="ECO:0007669"/>
    <property type="project" value="UniProtKB-KW"/>
</dbReference>
<feature type="region of interest" description="Disordered" evidence="1">
    <location>
        <begin position="39"/>
        <end position="61"/>
    </location>
</feature>
<name>A0A0K8R379_IXORI</name>
<evidence type="ECO:0000313" key="2">
    <source>
        <dbReference type="EMBL" id="JAA65461.1"/>
    </source>
</evidence>
<accession>A0A0K8R379</accession>
<reference evidence="2" key="1">
    <citation type="submission" date="2012-12" db="EMBL/GenBank/DDBJ databases">
        <title>Identification and characterization of a phenylalanine ammonia-lyase gene family in Isatis indigotica Fort.</title>
        <authorList>
            <person name="Liu Q."/>
            <person name="Chen J."/>
            <person name="Zhou X."/>
            <person name="Di P."/>
            <person name="Xiao Y."/>
            <person name="Xuan H."/>
            <person name="Zhang L."/>
            <person name="Chen W."/>
        </authorList>
    </citation>
    <scope>NUCLEOTIDE SEQUENCE</scope>
    <source>
        <tissue evidence="2">Salivary gland</tissue>
    </source>
</reference>
<sequence>MPMMNVNIARRLSSVCQRLRASRTLEECQMPASSRIFYRQHGNSSNYDRNSGGSGHQHKSGRFSTVGEVLSELVWLSGPFRLQGTPPGSEATAVPFRSRSYPHFRPLRSLTVTSVRECRLRQETSISSPMPSKRPRLRSFLSRYWAGVFSRLHQSVQWGCFDRCSVWSVVPACTRVRLFNGCK</sequence>
<dbReference type="AlphaFoldDB" id="A0A0K8R379"/>
<evidence type="ECO:0000256" key="1">
    <source>
        <dbReference type="SAM" id="MobiDB-lite"/>
    </source>
</evidence>
<dbReference type="GO" id="GO:0008233">
    <property type="term" value="F:peptidase activity"/>
    <property type="evidence" value="ECO:0007669"/>
    <property type="project" value="UniProtKB-KW"/>
</dbReference>
<keyword evidence="2" id="KW-0378">Hydrolase</keyword>
<feature type="compositionally biased region" description="Polar residues" evidence="1">
    <location>
        <begin position="41"/>
        <end position="51"/>
    </location>
</feature>